<evidence type="ECO:0000256" key="2">
    <source>
        <dbReference type="ARBA" id="ARBA00006555"/>
    </source>
</evidence>
<evidence type="ECO:0000256" key="7">
    <source>
        <dbReference type="ARBA" id="ARBA00022927"/>
    </source>
</evidence>
<evidence type="ECO:0000313" key="11">
    <source>
        <dbReference type="EMBL" id="GHE70220.1"/>
    </source>
</evidence>
<gene>
    <name evidence="11" type="ORF">GCM10011340_27350</name>
</gene>
<evidence type="ECO:0000256" key="5">
    <source>
        <dbReference type="ARBA" id="ARBA00022519"/>
    </source>
</evidence>
<evidence type="ECO:0000256" key="3">
    <source>
        <dbReference type="ARBA" id="ARBA00022448"/>
    </source>
</evidence>
<keyword evidence="8" id="KW-1133">Transmembrane helix</keyword>
<accession>A0ABQ3ICN0</accession>
<proteinExistence type="inferred from homology"/>
<dbReference type="Gene3D" id="3.30.1150.10">
    <property type="match status" value="1"/>
</dbReference>
<keyword evidence="3" id="KW-0813">Transport</keyword>
<keyword evidence="7" id="KW-0653">Protein transport</keyword>
<dbReference type="Pfam" id="PF03544">
    <property type="entry name" value="TonB_C"/>
    <property type="match status" value="1"/>
</dbReference>
<evidence type="ECO:0000259" key="10">
    <source>
        <dbReference type="Pfam" id="PF03544"/>
    </source>
</evidence>
<protein>
    <recommendedName>
        <fullName evidence="10">TonB C-terminal domain-containing protein</fullName>
    </recommendedName>
</protein>
<dbReference type="PANTHER" id="PTHR33446">
    <property type="entry name" value="PROTEIN TONB-RELATED"/>
    <property type="match status" value="1"/>
</dbReference>
<dbReference type="InterPro" id="IPR006260">
    <property type="entry name" value="TonB/TolA_C"/>
</dbReference>
<sequence length="162" mass="17944">MSPNGQKTFTVKASLIIGLAFLFLYNCQKSAVTVNYGSLIPAYHTIHIPASYPGGITAWNNFLKENIRYPKTQLRIEGKVLLNVSIDSSGEVSHVKVVRGLHPLLDAEAKRLVLSSGKWNPATQRGKAVNDSIAFFIYFRNNQISQSNRNSTISHRSLLMPG</sequence>
<evidence type="ECO:0000256" key="4">
    <source>
        <dbReference type="ARBA" id="ARBA00022475"/>
    </source>
</evidence>
<name>A0ABQ3ICN0_9BACT</name>
<keyword evidence="6" id="KW-0812">Transmembrane</keyword>
<keyword evidence="4" id="KW-1003">Cell membrane</keyword>
<comment type="subcellular location">
    <subcellularLocation>
        <location evidence="1">Cell inner membrane</location>
        <topology evidence="1">Single-pass membrane protein</topology>
        <orientation evidence="1">Periplasmic side</orientation>
    </subcellularLocation>
</comment>
<keyword evidence="5" id="KW-0997">Cell inner membrane</keyword>
<evidence type="ECO:0000256" key="9">
    <source>
        <dbReference type="ARBA" id="ARBA00023136"/>
    </source>
</evidence>
<dbReference type="InterPro" id="IPR037682">
    <property type="entry name" value="TonB_C"/>
</dbReference>
<dbReference type="PANTHER" id="PTHR33446:SF2">
    <property type="entry name" value="PROTEIN TONB"/>
    <property type="match status" value="1"/>
</dbReference>
<evidence type="ECO:0000256" key="6">
    <source>
        <dbReference type="ARBA" id="ARBA00022692"/>
    </source>
</evidence>
<keyword evidence="12" id="KW-1185">Reference proteome</keyword>
<reference evidence="12" key="1">
    <citation type="journal article" date="2019" name="Int. J. Syst. Evol. Microbiol.">
        <title>The Global Catalogue of Microorganisms (GCM) 10K type strain sequencing project: providing services to taxonomists for standard genome sequencing and annotation.</title>
        <authorList>
            <consortium name="The Broad Institute Genomics Platform"/>
            <consortium name="The Broad Institute Genome Sequencing Center for Infectious Disease"/>
            <person name="Wu L."/>
            <person name="Ma J."/>
        </authorList>
    </citation>
    <scope>NUCLEOTIDE SEQUENCE [LARGE SCALE GENOMIC DNA]</scope>
    <source>
        <strain evidence="12">CGMCC 1.15111</strain>
    </source>
</reference>
<comment type="similarity">
    <text evidence="2">Belongs to the TonB family.</text>
</comment>
<dbReference type="EMBL" id="BNAG01000004">
    <property type="protein sequence ID" value="GHE70220.1"/>
    <property type="molecule type" value="Genomic_DNA"/>
</dbReference>
<evidence type="ECO:0000256" key="8">
    <source>
        <dbReference type="ARBA" id="ARBA00022989"/>
    </source>
</evidence>
<keyword evidence="9" id="KW-0472">Membrane</keyword>
<dbReference type="InterPro" id="IPR051045">
    <property type="entry name" value="TonB-dependent_transducer"/>
</dbReference>
<feature type="domain" description="TonB C-terminal" evidence="10">
    <location>
        <begin position="68"/>
        <end position="139"/>
    </location>
</feature>
<dbReference type="NCBIfam" id="TIGR01352">
    <property type="entry name" value="tonB_Cterm"/>
    <property type="match status" value="1"/>
</dbReference>
<comment type="caution">
    <text evidence="11">The sequence shown here is derived from an EMBL/GenBank/DDBJ whole genome shotgun (WGS) entry which is preliminary data.</text>
</comment>
<evidence type="ECO:0000313" key="12">
    <source>
        <dbReference type="Proteomes" id="UP000658258"/>
    </source>
</evidence>
<organism evidence="11 12">
    <name type="scientific">Roseivirga thermotolerans</name>
    <dbReference type="NCBI Taxonomy" id="1758176"/>
    <lineage>
        <taxon>Bacteria</taxon>
        <taxon>Pseudomonadati</taxon>
        <taxon>Bacteroidota</taxon>
        <taxon>Cytophagia</taxon>
        <taxon>Cytophagales</taxon>
        <taxon>Roseivirgaceae</taxon>
        <taxon>Roseivirga</taxon>
    </lineage>
</organism>
<dbReference type="RefSeq" id="WP_189630850.1">
    <property type="nucleotide sequence ID" value="NZ_BNAG01000004.1"/>
</dbReference>
<dbReference type="Proteomes" id="UP000658258">
    <property type="component" value="Unassembled WGS sequence"/>
</dbReference>
<evidence type="ECO:0000256" key="1">
    <source>
        <dbReference type="ARBA" id="ARBA00004383"/>
    </source>
</evidence>
<dbReference type="SUPFAM" id="SSF74653">
    <property type="entry name" value="TolA/TonB C-terminal domain"/>
    <property type="match status" value="1"/>
</dbReference>